<gene>
    <name evidence="2" type="ORF">KUDE01_030736</name>
</gene>
<keyword evidence="3" id="KW-1185">Reference proteome</keyword>
<dbReference type="PANTHER" id="PTHR45913">
    <property type="entry name" value="EPM2A-INTERACTING PROTEIN 1"/>
    <property type="match status" value="1"/>
</dbReference>
<evidence type="ECO:0000313" key="2">
    <source>
        <dbReference type="EMBL" id="KAK1887024.1"/>
    </source>
</evidence>
<accession>A0AAD9BS78</accession>
<sequence>MQEVFTLPMGVDMEIIEMQSNIELKARARDQDFWSLVSRERYPLIVSYALKLKAYFGSTYLCETAFSQMKIIKSKYRTRMTDAHLTDCLRLAITNYQPDLKRLTDNVQSQQSH</sequence>
<dbReference type="AlphaFoldDB" id="A0AAD9BS78"/>
<evidence type="ECO:0000259" key="1">
    <source>
        <dbReference type="Pfam" id="PF05699"/>
    </source>
</evidence>
<proteinExistence type="predicted"/>
<dbReference type="InterPro" id="IPR008906">
    <property type="entry name" value="HATC_C_dom"/>
</dbReference>
<protein>
    <submittedName>
        <fullName evidence="2">SCAN domain containing protein 3</fullName>
    </submittedName>
</protein>
<dbReference type="Pfam" id="PF05699">
    <property type="entry name" value="Dimer_Tnp_hAT"/>
    <property type="match status" value="1"/>
</dbReference>
<dbReference type="EMBL" id="JASDAP010000020">
    <property type="protein sequence ID" value="KAK1887024.1"/>
    <property type="molecule type" value="Genomic_DNA"/>
</dbReference>
<dbReference type="GO" id="GO:0046983">
    <property type="term" value="F:protein dimerization activity"/>
    <property type="evidence" value="ECO:0007669"/>
    <property type="project" value="InterPro"/>
</dbReference>
<comment type="caution">
    <text evidence="2">The sequence shown here is derived from an EMBL/GenBank/DDBJ whole genome shotgun (WGS) entry which is preliminary data.</text>
</comment>
<organism evidence="2 3">
    <name type="scientific">Dissostichus eleginoides</name>
    <name type="common">Patagonian toothfish</name>
    <name type="synonym">Dissostichus amissus</name>
    <dbReference type="NCBI Taxonomy" id="100907"/>
    <lineage>
        <taxon>Eukaryota</taxon>
        <taxon>Metazoa</taxon>
        <taxon>Chordata</taxon>
        <taxon>Craniata</taxon>
        <taxon>Vertebrata</taxon>
        <taxon>Euteleostomi</taxon>
        <taxon>Actinopterygii</taxon>
        <taxon>Neopterygii</taxon>
        <taxon>Teleostei</taxon>
        <taxon>Neoteleostei</taxon>
        <taxon>Acanthomorphata</taxon>
        <taxon>Eupercaria</taxon>
        <taxon>Perciformes</taxon>
        <taxon>Notothenioidei</taxon>
        <taxon>Nototheniidae</taxon>
        <taxon>Dissostichus</taxon>
    </lineage>
</organism>
<dbReference type="PANTHER" id="PTHR45913:SF21">
    <property type="entry name" value="DUF4371 DOMAIN-CONTAINING PROTEIN"/>
    <property type="match status" value="1"/>
</dbReference>
<evidence type="ECO:0000313" key="3">
    <source>
        <dbReference type="Proteomes" id="UP001228049"/>
    </source>
</evidence>
<dbReference type="Proteomes" id="UP001228049">
    <property type="component" value="Unassembled WGS sequence"/>
</dbReference>
<name>A0AAD9BS78_DISEL</name>
<feature type="domain" description="HAT C-terminal dimerisation" evidence="1">
    <location>
        <begin position="32"/>
        <end position="89"/>
    </location>
</feature>
<reference evidence="2" key="1">
    <citation type="submission" date="2023-04" db="EMBL/GenBank/DDBJ databases">
        <title>Chromosome-level genome of Chaenocephalus aceratus.</title>
        <authorList>
            <person name="Park H."/>
        </authorList>
    </citation>
    <scope>NUCLEOTIDE SEQUENCE</scope>
    <source>
        <strain evidence="2">DE</strain>
        <tissue evidence="2">Muscle</tissue>
    </source>
</reference>